<evidence type="ECO:0008006" key="3">
    <source>
        <dbReference type="Google" id="ProtNLM"/>
    </source>
</evidence>
<evidence type="ECO:0000313" key="2">
    <source>
        <dbReference type="Proteomes" id="UP001211065"/>
    </source>
</evidence>
<name>A0AAD5TWL7_9FUNG</name>
<dbReference type="InterPro" id="IPR050600">
    <property type="entry name" value="SETD3_SETD6_MTase"/>
</dbReference>
<gene>
    <name evidence="1" type="ORF">HK099_007236</name>
</gene>
<dbReference type="CDD" id="cd10527">
    <property type="entry name" value="SET_LSMT"/>
    <property type="match status" value="1"/>
</dbReference>
<dbReference type="Gene3D" id="3.90.1410.10">
    <property type="entry name" value="set domain protein methyltransferase, domain 1"/>
    <property type="match status" value="1"/>
</dbReference>
<protein>
    <recommendedName>
        <fullName evidence="3">SET domain-containing protein</fullName>
    </recommendedName>
</protein>
<organism evidence="1 2">
    <name type="scientific">Clydaea vesicula</name>
    <dbReference type="NCBI Taxonomy" id="447962"/>
    <lineage>
        <taxon>Eukaryota</taxon>
        <taxon>Fungi</taxon>
        <taxon>Fungi incertae sedis</taxon>
        <taxon>Chytridiomycota</taxon>
        <taxon>Chytridiomycota incertae sedis</taxon>
        <taxon>Chytridiomycetes</taxon>
        <taxon>Lobulomycetales</taxon>
        <taxon>Lobulomycetaceae</taxon>
        <taxon>Clydaea</taxon>
    </lineage>
</organism>
<dbReference type="PANTHER" id="PTHR13271:SF34">
    <property type="entry name" value="N-LYSINE METHYLTRANSFERASE SETD6"/>
    <property type="match status" value="1"/>
</dbReference>
<dbReference type="EMBL" id="JADGJW010000687">
    <property type="protein sequence ID" value="KAJ3213683.1"/>
    <property type="molecule type" value="Genomic_DNA"/>
</dbReference>
<dbReference type="InterPro" id="IPR046341">
    <property type="entry name" value="SET_dom_sf"/>
</dbReference>
<comment type="caution">
    <text evidence="1">The sequence shown here is derived from an EMBL/GenBank/DDBJ whole genome shotgun (WGS) entry which is preliminary data.</text>
</comment>
<proteinExistence type="predicted"/>
<evidence type="ECO:0000313" key="1">
    <source>
        <dbReference type="EMBL" id="KAJ3213683.1"/>
    </source>
</evidence>
<dbReference type="Proteomes" id="UP001211065">
    <property type="component" value="Unassembled WGS sequence"/>
</dbReference>
<accession>A0AAD5TWL7</accession>
<keyword evidence="2" id="KW-1185">Reference proteome</keyword>
<dbReference type="GO" id="GO:0005634">
    <property type="term" value="C:nucleus"/>
    <property type="evidence" value="ECO:0007669"/>
    <property type="project" value="TreeGrafter"/>
</dbReference>
<dbReference type="PANTHER" id="PTHR13271">
    <property type="entry name" value="UNCHARACTERIZED PUTATIVE METHYLTRANSFERASE"/>
    <property type="match status" value="1"/>
</dbReference>
<dbReference type="GO" id="GO:0016279">
    <property type="term" value="F:protein-lysine N-methyltransferase activity"/>
    <property type="evidence" value="ECO:0007669"/>
    <property type="project" value="TreeGrafter"/>
</dbReference>
<sequence length="544" mass="63196">MYTIKNILTRVFLIIESSLGGFGVFSKDAKINKNVVLGKINKQAIISRKTTAVCDIIEENELEGTLALTLALMFELLRINDSPWKHYLMSLPLYEPLPFTWSATEQLELRGTGLGSNLENYKKYLWADFETLYDIIVKNPLAFTSSDKEIYSELFFRSHTLIRSRAFHVDDFHQDAMVPFADLFNHNSNGEHIHMENDDDICLRCGDIFCNCDDPPVPEEVELRQSIVSELYGEPLLSTYNSKKNLKKYKEEEKHVFDDLFSENETTDVDNEEQYLHIVTQKVVEKDSEIFNTFGKLPNNLLLARYGFLQDDNPFNCVSFSVKEFADFVFKEKELGVFDIDLFHNRIKLWRRFRRVIHNIEASLEDPEEEDWVDEETLDDELDNSAEEFISCEEDSDEEDSGDDTDEEVNEMINPSDLTINGKGFIDCDLLTIVAFCFAPKKFLRIVQNDSEVGKKWISEMLLNRKLNEQHGIFSFGNWLVASTAEDDSKVNNEMSFIYSTISPWSQKFKIFFKLFAEFKLSFLNHICEAEDLKKLNELVRIQK</sequence>
<reference evidence="1" key="1">
    <citation type="submission" date="2020-05" db="EMBL/GenBank/DDBJ databases">
        <title>Phylogenomic resolution of chytrid fungi.</title>
        <authorList>
            <person name="Stajich J.E."/>
            <person name="Amses K."/>
            <person name="Simmons R."/>
            <person name="Seto K."/>
            <person name="Myers J."/>
            <person name="Bonds A."/>
            <person name="Quandt C.A."/>
            <person name="Barry K."/>
            <person name="Liu P."/>
            <person name="Grigoriev I."/>
            <person name="Longcore J.E."/>
            <person name="James T.Y."/>
        </authorList>
    </citation>
    <scope>NUCLEOTIDE SEQUENCE</scope>
    <source>
        <strain evidence="1">JEL0476</strain>
    </source>
</reference>
<dbReference type="AlphaFoldDB" id="A0AAD5TWL7"/>
<dbReference type="SUPFAM" id="SSF82199">
    <property type="entry name" value="SET domain"/>
    <property type="match status" value="1"/>
</dbReference>